<gene>
    <name evidence="2" type="ORF">QJS10_CPB15g01507</name>
</gene>
<dbReference type="Pfam" id="PF04720">
    <property type="entry name" value="PDDEXK_6"/>
    <property type="match status" value="1"/>
</dbReference>
<dbReference type="InterPro" id="IPR006502">
    <property type="entry name" value="PDDEXK-like"/>
</dbReference>
<organism evidence="2 3">
    <name type="scientific">Acorus calamus</name>
    <name type="common">Sweet flag</name>
    <dbReference type="NCBI Taxonomy" id="4465"/>
    <lineage>
        <taxon>Eukaryota</taxon>
        <taxon>Viridiplantae</taxon>
        <taxon>Streptophyta</taxon>
        <taxon>Embryophyta</taxon>
        <taxon>Tracheophyta</taxon>
        <taxon>Spermatophyta</taxon>
        <taxon>Magnoliopsida</taxon>
        <taxon>Liliopsida</taxon>
        <taxon>Acoraceae</taxon>
        <taxon>Acorus</taxon>
    </lineage>
</organism>
<feature type="region of interest" description="Disordered" evidence="1">
    <location>
        <begin position="1"/>
        <end position="26"/>
    </location>
</feature>
<sequence>MSPPATTSTWMSSPTTAPATSSRRALPSEFGIARPTRQYAALLDALPPVFVGAPESLRGLARVICAAAKASMGVRGMHVPPWRRKGYAQRKWFGPHKRTTNESSARDGGGGFACAARTVGFAERYCGVELIERGEVLRLGGGEIGRGFGGVYL</sequence>
<dbReference type="EMBL" id="JAUJYO010000015">
    <property type="protein sequence ID" value="KAK1296996.1"/>
    <property type="molecule type" value="Genomic_DNA"/>
</dbReference>
<protein>
    <submittedName>
        <fullName evidence="2">Uncharacterized protein</fullName>
    </submittedName>
</protein>
<proteinExistence type="predicted"/>
<evidence type="ECO:0000256" key="1">
    <source>
        <dbReference type="SAM" id="MobiDB-lite"/>
    </source>
</evidence>
<dbReference type="PANTHER" id="PTHR31579:SF42">
    <property type="entry name" value="DUF506 FAMILY PROTEIN (DUF506)"/>
    <property type="match status" value="1"/>
</dbReference>
<dbReference type="AlphaFoldDB" id="A0AAV9D7W2"/>
<name>A0AAV9D7W2_ACOCL</name>
<evidence type="ECO:0000313" key="3">
    <source>
        <dbReference type="Proteomes" id="UP001180020"/>
    </source>
</evidence>
<comment type="caution">
    <text evidence="2">The sequence shown here is derived from an EMBL/GenBank/DDBJ whole genome shotgun (WGS) entry which is preliminary data.</text>
</comment>
<reference evidence="2" key="2">
    <citation type="submission" date="2023-06" db="EMBL/GenBank/DDBJ databases">
        <authorList>
            <person name="Ma L."/>
            <person name="Liu K.-W."/>
            <person name="Li Z."/>
            <person name="Hsiao Y.-Y."/>
            <person name="Qi Y."/>
            <person name="Fu T."/>
            <person name="Tang G."/>
            <person name="Zhang D."/>
            <person name="Sun W.-H."/>
            <person name="Liu D.-K."/>
            <person name="Li Y."/>
            <person name="Chen G.-Z."/>
            <person name="Liu X.-D."/>
            <person name="Liao X.-Y."/>
            <person name="Jiang Y.-T."/>
            <person name="Yu X."/>
            <person name="Hao Y."/>
            <person name="Huang J."/>
            <person name="Zhao X.-W."/>
            <person name="Ke S."/>
            <person name="Chen Y.-Y."/>
            <person name="Wu W.-L."/>
            <person name="Hsu J.-L."/>
            <person name="Lin Y.-F."/>
            <person name="Huang M.-D."/>
            <person name="Li C.-Y."/>
            <person name="Huang L."/>
            <person name="Wang Z.-W."/>
            <person name="Zhao X."/>
            <person name="Zhong W.-Y."/>
            <person name="Peng D.-H."/>
            <person name="Ahmad S."/>
            <person name="Lan S."/>
            <person name="Zhang J.-S."/>
            <person name="Tsai W.-C."/>
            <person name="Van De Peer Y."/>
            <person name="Liu Z.-J."/>
        </authorList>
    </citation>
    <scope>NUCLEOTIDE SEQUENCE</scope>
    <source>
        <strain evidence="2">CP</strain>
        <tissue evidence="2">Leaves</tissue>
    </source>
</reference>
<reference evidence="2" key="1">
    <citation type="journal article" date="2023" name="Nat. Commun.">
        <title>Diploid and tetraploid genomes of Acorus and the evolution of monocots.</title>
        <authorList>
            <person name="Ma L."/>
            <person name="Liu K.W."/>
            <person name="Li Z."/>
            <person name="Hsiao Y.Y."/>
            <person name="Qi Y."/>
            <person name="Fu T."/>
            <person name="Tang G.D."/>
            <person name="Zhang D."/>
            <person name="Sun W.H."/>
            <person name="Liu D.K."/>
            <person name="Li Y."/>
            <person name="Chen G.Z."/>
            <person name="Liu X.D."/>
            <person name="Liao X.Y."/>
            <person name="Jiang Y.T."/>
            <person name="Yu X."/>
            <person name="Hao Y."/>
            <person name="Huang J."/>
            <person name="Zhao X.W."/>
            <person name="Ke S."/>
            <person name="Chen Y.Y."/>
            <person name="Wu W.L."/>
            <person name="Hsu J.L."/>
            <person name="Lin Y.F."/>
            <person name="Huang M.D."/>
            <person name="Li C.Y."/>
            <person name="Huang L."/>
            <person name="Wang Z.W."/>
            <person name="Zhao X."/>
            <person name="Zhong W.Y."/>
            <person name="Peng D.H."/>
            <person name="Ahmad S."/>
            <person name="Lan S."/>
            <person name="Zhang J.S."/>
            <person name="Tsai W.C."/>
            <person name="Van de Peer Y."/>
            <person name="Liu Z.J."/>
        </authorList>
    </citation>
    <scope>NUCLEOTIDE SEQUENCE</scope>
    <source>
        <strain evidence="2">CP</strain>
    </source>
</reference>
<feature type="compositionally biased region" description="Low complexity" evidence="1">
    <location>
        <begin position="1"/>
        <end position="25"/>
    </location>
</feature>
<dbReference type="Proteomes" id="UP001180020">
    <property type="component" value="Unassembled WGS sequence"/>
</dbReference>
<dbReference type="NCBIfam" id="TIGR01615">
    <property type="entry name" value="A_thal_3542"/>
    <property type="match status" value="1"/>
</dbReference>
<accession>A0AAV9D7W2</accession>
<dbReference type="PANTHER" id="PTHR31579">
    <property type="entry name" value="OS03G0796600 PROTEIN"/>
    <property type="match status" value="1"/>
</dbReference>
<evidence type="ECO:0000313" key="2">
    <source>
        <dbReference type="EMBL" id="KAK1296996.1"/>
    </source>
</evidence>
<keyword evidence="3" id="KW-1185">Reference proteome</keyword>